<evidence type="ECO:0000313" key="6">
    <source>
        <dbReference type="Proteomes" id="UP001140453"/>
    </source>
</evidence>
<dbReference type="Gene3D" id="3.40.50.12780">
    <property type="entry name" value="N-terminal domain of ligase-like"/>
    <property type="match status" value="1"/>
</dbReference>
<dbReference type="AlphaFoldDB" id="A0A9W9CWQ7"/>
<dbReference type="Pfam" id="PF00501">
    <property type="entry name" value="AMP-binding"/>
    <property type="match status" value="1"/>
</dbReference>
<evidence type="ECO:0000259" key="4">
    <source>
        <dbReference type="Pfam" id="PF13193"/>
    </source>
</evidence>
<dbReference type="InterPro" id="IPR000873">
    <property type="entry name" value="AMP-dep_synth/lig_dom"/>
</dbReference>
<organism evidence="5 6">
    <name type="scientific">Gnomoniopsis smithogilvyi</name>
    <dbReference type="NCBI Taxonomy" id="1191159"/>
    <lineage>
        <taxon>Eukaryota</taxon>
        <taxon>Fungi</taxon>
        <taxon>Dikarya</taxon>
        <taxon>Ascomycota</taxon>
        <taxon>Pezizomycotina</taxon>
        <taxon>Sordariomycetes</taxon>
        <taxon>Sordariomycetidae</taxon>
        <taxon>Diaporthales</taxon>
        <taxon>Gnomoniaceae</taxon>
        <taxon>Gnomoniopsis</taxon>
    </lineage>
</organism>
<sequence length="562" mass="61693">MGKSITERQPDGTVIYKANRHLNIPHLDVLTLLLDSKFSEAKPESILHADADDPTKHTTTASTIQLTRQLAHVLRHTYGIGRHGPDTDNVLAVTTGHYMLQTLFFSTVAASGVYSAASPGSTPSELAYLIGLVEPKVIVCNADTRAAVEETMRKLKFPAERVLFLGDAGGLDLTVLATGQRLDTSPTKTLDWERITDLRRLENSIVCILFSSGTTGLPKGVRISHRMMVSESFLTLEPDKEYMRREKPGVQYRTLAHVPAAHIAGVQSYFINVTYRGGTAYWMPRFDFPKFLDYMRKYKITFFFSVPPIYLAIAKHPGVTDHFDTVEGAASGAAPLGAELQAAAEAKLGKGKAKLTQVWGLSETCGAITAMDPGEGEHTGSVSYLVANHEARLVDDDGKDVEPGGVGEVWVRGPVVTKGYWKNDKANRDSFVGDWFCTGDIGQFRDGKLYIVDRKKELIKYKGMQVAPAELEEVLLANPRIADAAVIGVEGDGTEVPRAYVVPATKDLTREEVARWVEGKVAHYKKLRGGVLFVDAIPKSPAGKILRKILREEAKKEQVSKL</sequence>
<dbReference type="GO" id="GO:0016405">
    <property type="term" value="F:CoA-ligase activity"/>
    <property type="evidence" value="ECO:0007669"/>
    <property type="project" value="TreeGrafter"/>
</dbReference>
<accession>A0A9W9CWQ7</accession>
<protein>
    <submittedName>
        <fullName evidence="5">Uncharacterized protein</fullName>
    </submittedName>
</protein>
<evidence type="ECO:0000259" key="3">
    <source>
        <dbReference type="Pfam" id="PF00501"/>
    </source>
</evidence>
<feature type="domain" description="AMP-binding enzyme C-terminal" evidence="4">
    <location>
        <begin position="470"/>
        <end position="544"/>
    </location>
</feature>
<dbReference type="InterPro" id="IPR045851">
    <property type="entry name" value="AMP-bd_C_sf"/>
</dbReference>
<evidence type="ECO:0000256" key="2">
    <source>
        <dbReference type="ARBA" id="ARBA00022598"/>
    </source>
</evidence>
<comment type="caution">
    <text evidence="5">The sequence shown here is derived from an EMBL/GenBank/DDBJ whole genome shotgun (WGS) entry which is preliminary data.</text>
</comment>
<proteinExistence type="inferred from homology"/>
<dbReference type="Proteomes" id="UP001140453">
    <property type="component" value="Unassembled WGS sequence"/>
</dbReference>
<keyword evidence="2" id="KW-0436">Ligase</keyword>
<feature type="domain" description="AMP-dependent synthetase/ligase" evidence="3">
    <location>
        <begin position="53"/>
        <end position="421"/>
    </location>
</feature>
<keyword evidence="6" id="KW-1185">Reference proteome</keyword>
<dbReference type="InterPro" id="IPR025110">
    <property type="entry name" value="AMP-bd_C"/>
</dbReference>
<comment type="similarity">
    <text evidence="1">Belongs to the ATP-dependent AMP-binding enzyme family.</text>
</comment>
<dbReference type="EMBL" id="JAPEVB010000003">
    <property type="protein sequence ID" value="KAJ4391802.1"/>
    <property type="molecule type" value="Genomic_DNA"/>
</dbReference>
<name>A0A9W9CWQ7_9PEZI</name>
<evidence type="ECO:0000256" key="1">
    <source>
        <dbReference type="ARBA" id="ARBA00006432"/>
    </source>
</evidence>
<dbReference type="InterPro" id="IPR042099">
    <property type="entry name" value="ANL_N_sf"/>
</dbReference>
<dbReference type="PROSITE" id="PS00455">
    <property type="entry name" value="AMP_BINDING"/>
    <property type="match status" value="1"/>
</dbReference>
<dbReference type="GO" id="GO:0019748">
    <property type="term" value="P:secondary metabolic process"/>
    <property type="evidence" value="ECO:0007669"/>
    <property type="project" value="TreeGrafter"/>
</dbReference>
<reference evidence="5" key="1">
    <citation type="submission" date="2022-10" db="EMBL/GenBank/DDBJ databases">
        <title>Tapping the CABI collections for fungal endophytes: first genome assemblies for Collariella, Neodidymelliopsis, Ascochyta clinopodiicola, Didymella pomorum, Didymosphaeria variabile, Neocosmospora piperis and Neocucurbitaria cava.</title>
        <authorList>
            <person name="Hill R."/>
        </authorList>
    </citation>
    <scope>NUCLEOTIDE SEQUENCE</scope>
    <source>
        <strain evidence="5">IMI 355082</strain>
    </source>
</reference>
<dbReference type="Gene3D" id="3.30.300.30">
    <property type="match status" value="1"/>
</dbReference>
<dbReference type="OrthoDB" id="1898221at2759"/>
<dbReference type="PANTHER" id="PTHR24096">
    <property type="entry name" value="LONG-CHAIN-FATTY-ACID--COA LIGASE"/>
    <property type="match status" value="1"/>
</dbReference>
<dbReference type="Pfam" id="PF13193">
    <property type="entry name" value="AMP-binding_C"/>
    <property type="match status" value="1"/>
</dbReference>
<gene>
    <name evidence="5" type="ORF">N0V93_005422</name>
</gene>
<dbReference type="InterPro" id="IPR020845">
    <property type="entry name" value="AMP-binding_CS"/>
</dbReference>
<dbReference type="FunFam" id="3.30.300.30:FF:000007">
    <property type="entry name" value="4-coumarate--CoA ligase 2"/>
    <property type="match status" value="1"/>
</dbReference>
<evidence type="ECO:0000313" key="5">
    <source>
        <dbReference type="EMBL" id="KAJ4391802.1"/>
    </source>
</evidence>
<dbReference type="SUPFAM" id="SSF56801">
    <property type="entry name" value="Acetyl-CoA synthetase-like"/>
    <property type="match status" value="1"/>
</dbReference>
<dbReference type="PANTHER" id="PTHR24096:SF149">
    <property type="entry name" value="AMP-BINDING DOMAIN-CONTAINING PROTEIN-RELATED"/>
    <property type="match status" value="1"/>
</dbReference>